<dbReference type="OrthoDB" id="5174363at2"/>
<evidence type="ECO:0000313" key="1">
    <source>
        <dbReference type="EMBL" id="MTH68894.1"/>
    </source>
</evidence>
<sequence>MELGLVVSTLGRVEPLQRLLDSLAGRLGRGDQLVIVAQRNLAEVEAMIERFDAGAGSAVVTSSEPGAARGRNHGVAALTAADPLLVFPNDTTWFPEGTLEALRALPDDTRLAAMTVVDEHGPKFALPSPGTPFDRWNAWSVIEMGLLVRRTLFDAVGGFDADLGTGAPTPWQAGEATDLLLRIQSREPRASAGITWLPPSVAVGGIADAHGLERAERRRKLRAYGRGLGLVVTRWRYPWPWRIAFVGGGLAFGLRHGGDYGALDGWWVFLGRLEGALGRTLGGALGGAAGVEAVRR</sequence>
<dbReference type="InterPro" id="IPR029044">
    <property type="entry name" value="Nucleotide-diphossugar_trans"/>
</dbReference>
<dbReference type="RefSeq" id="WP_155051941.1">
    <property type="nucleotide sequence ID" value="NZ_BAAAIB010000002.1"/>
</dbReference>
<evidence type="ECO:0000313" key="2">
    <source>
        <dbReference type="Proteomes" id="UP000433071"/>
    </source>
</evidence>
<dbReference type="AlphaFoldDB" id="A0A6I3M6B8"/>
<dbReference type="SUPFAM" id="SSF53448">
    <property type="entry name" value="Nucleotide-diphospho-sugar transferases"/>
    <property type="match status" value="1"/>
</dbReference>
<accession>A0A6I3M6B8</accession>
<comment type="caution">
    <text evidence="1">The sequence shown here is derived from an EMBL/GenBank/DDBJ whole genome shotgun (WGS) entry which is preliminary data.</text>
</comment>
<gene>
    <name evidence="1" type="ORF">GJ743_10975</name>
</gene>
<name>A0A6I3M6B8_9MICO</name>
<dbReference type="Proteomes" id="UP000433071">
    <property type="component" value="Unassembled WGS sequence"/>
</dbReference>
<proteinExistence type="predicted"/>
<dbReference type="Gene3D" id="3.90.550.10">
    <property type="entry name" value="Spore Coat Polysaccharide Biosynthesis Protein SpsA, Chain A"/>
    <property type="match status" value="1"/>
</dbReference>
<evidence type="ECO:0008006" key="3">
    <source>
        <dbReference type="Google" id="ProtNLM"/>
    </source>
</evidence>
<keyword evidence="2" id="KW-1185">Reference proteome</keyword>
<dbReference type="EMBL" id="WMLB01000023">
    <property type="protein sequence ID" value="MTH68894.1"/>
    <property type="molecule type" value="Genomic_DNA"/>
</dbReference>
<protein>
    <recommendedName>
        <fullName evidence="3">Glycosyltransferase</fullName>
    </recommendedName>
</protein>
<reference evidence="1 2" key="1">
    <citation type="submission" date="2019-11" db="EMBL/GenBank/DDBJ databases">
        <title>Agromyces kandeliae sp. nov., isolated from mangrove soil.</title>
        <authorList>
            <person name="Wang R."/>
        </authorList>
    </citation>
    <scope>NUCLEOTIDE SEQUENCE [LARGE SCALE GENOMIC DNA]</scope>
    <source>
        <strain evidence="1 2">JCM 11433</strain>
    </source>
</reference>
<organism evidence="1 2">
    <name type="scientific">Agromyces bracchium</name>
    <dbReference type="NCBI Taxonomy" id="88376"/>
    <lineage>
        <taxon>Bacteria</taxon>
        <taxon>Bacillati</taxon>
        <taxon>Actinomycetota</taxon>
        <taxon>Actinomycetes</taxon>
        <taxon>Micrococcales</taxon>
        <taxon>Microbacteriaceae</taxon>
        <taxon>Agromyces</taxon>
    </lineage>
</organism>